<feature type="domain" description="PRD" evidence="8">
    <location>
        <begin position="195"/>
        <end position="300"/>
    </location>
</feature>
<dbReference type="SUPFAM" id="SSF52794">
    <property type="entry name" value="PTS system IIB component-like"/>
    <property type="match status" value="1"/>
</dbReference>
<dbReference type="SUPFAM" id="SSF63520">
    <property type="entry name" value="PTS-regulatory domain, PRD"/>
    <property type="match status" value="2"/>
</dbReference>
<dbReference type="CDD" id="cd05568">
    <property type="entry name" value="PTS_IIB_bgl_like"/>
    <property type="match status" value="1"/>
</dbReference>
<proteinExistence type="predicted"/>
<dbReference type="InterPro" id="IPR036388">
    <property type="entry name" value="WH-like_DNA-bd_sf"/>
</dbReference>
<accession>A0A1T4XY13</accession>
<keyword evidence="10" id="KW-1185">Reference proteome</keyword>
<keyword evidence="1" id="KW-0808">Transferase</keyword>
<dbReference type="Pfam" id="PF00359">
    <property type="entry name" value="PTS_EIIA_2"/>
    <property type="match status" value="1"/>
</dbReference>
<dbReference type="Pfam" id="PF05043">
    <property type="entry name" value="Mga"/>
    <property type="match status" value="1"/>
</dbReference>
<dbReference type="PANTHER" id="PTHR30185">
    <property type="entry name" value="CRYPTIC BETA-GLUCOSIDE BGL OPERON ANTITERMINATOR"/>
    <property type="match status" value="1"/>
</dbReference>
<evidence type="ECO:0000256" key="1">
    <source>
        <dbReference type="ARBA" id="ARBA00022679"/>
    </source>
</evidence>
<feature type="domain" description="PRD" evidence="8">
    <location>
        <begin position="304"/>
        <end position="411"/>
    </location>
</feature>
<dbReference type="Gene3D" id="1.10.1790.10">
    <property type="entry name" value="PRD domain"/>
    <property type="match status" value="2"/>
</dbReference>
<dbReference type="InterPro" id="IPR013011">
    <property type="entry name" value="PTS_EIIB_2"/>
</dbReference>
<feature type="domain" description="PTS EIIB type-2" evidence="7">
    <location>
        <begin position="415"/>
        <end position="505"/>
    </location>
</feature>
<dbReference type="EMBL" id="FUYH01000015">
    <property type="protein sequence ID" value="SKA94108.1"/>
    <property type="molecule type" value="Genomic_DNA"/>
</dbReference>
<evidence type="ECO:0000256" key="5">
    <source>
        <dbReference type="ARBA" id="ARBA00023163"/>
    </source>
</evidence>
<keyword evidence="3" id="KW-0805">Transcription regulation</keyword>
<dbReference type="GO" id="GO:0006355">
    <property type="term" value="P:regulation of DNA-templated transcription"/>
    <property type="evidence" value="ECO:0007669"/>
    <property type="project" value="InterPro"/>
</dbReference>
<dbReference type="SUPFAM" id="SSF55804">
    <property type="entry name" value="Phoshotransferase/anion transport protein"/>
    <property type="match status" value="1"/>
</dbReference>
<organism evidence="9 10">
    <name type="scientific">Caloramator quimbayensis</name>
    <dbReference type="NCBI Taxonomy" id="1147123"/>
    <lineage>
        <taxon>Bacteria</taxon>
        <taxon>Bacillati</taxon>
        <taxon>Bacillota</taxon>
        <taxon>Clostridia</taxon>
        <taxon>Eubacteriales</taxon>
        <taxon>Clostridiaceae</taxon>
        <taxon>Caloramator</taxon>
    </lineage>
</organism>
<gene>
    <name evidence="9" type="ORF">SAMN05443428_11556</name>
</gene>
<dbReference type="InterPro" id="IPR050661">
    <property type="entry name" value="BglG_antiterminators"/>
</dbReference>
<dbReference type="InterPro" id="IPR036095">
    <property type="entry name" value="PTS_EIIB-like_sf"/>
</dbReference>
<dbReference type="InterPro" id="IPR011608">
    <property type="entry name" value="PRD"/>
</dbReference>
<protein>
    <submittedName>
        <fullName evidence="9">Transcriptional antiterminator, BglG family</fullName>
    </submittedName>
</protein>
<dbReference type="AlphaFoldDB" id="A0A1T4XY13"/>
<keyword evidence="2" id="KW-0677">Repeat</keyword>
<name>A0A1T4XY13_9CLOT</name>
<dbReference type="RefSeq" id="WP_078697050.1">
    <property type="nucleotide sequence ID" value="NZ_FUYH01000015.1"/>
</dbReference>
<dbReference type="Gene3D" id="1.10.10.10">
    <property type="entry name" value="Winged helix-like DNA-binding domain superfamily/Winged helix DNA-binding domain"/>
    <property type="match status" value="1"/>
</dbReference>
<dbReference type="InterPro" id="IPR036634">
    <property type="entry name" value="PRD_sf"/>
</dbReference>
<evidence type="ECO:0000256" key="4">
    <source>
        <dbReference type="ARBA" id="ARBA00023159"/>
    </source>
</evidence>
<evidence type="ECO:0000313" key="10">
    <source>
        <dbReference type="Proteomes" id="UP000190105"/>
    </source>
</evidence>
<dbReference type="STRING" id="1147123.SAMN05443428_11556"/>
<reference evidence="10" key="1">
    <citation type="submission" date="2017-02" db="EMBL/GenBank/DDBJ databases">
        <authorList>
            <person name="Varghese N."/>
            <person name="Submissions S."/>
        </authorList>
    </citation>
    <scope>NUCLEOTIDE SEQUENCE [LARGE SCALE GENOMIC DNA]</scope>
    <source>
        <strain evidence="10">USBA 833</strain>
    </source>
</reference>
<dbReference type="Gene3D" id="3.40.930.10">
    <property type="entry name" value="Mannitol-specific EII, Chain A"/>
    <property type="match status" value="1"/>
</dbReference>
<feature type="domain" description="PTS EIIA type-2" evidence="6">
    <location>
        <begin position="529"/>
        <end position="680"/>
    </location>
</feature>
<dbReference type="GO" id="GO:0008982">
    <property type="term" value="F:protein-N(PI)-phosphohistidine-sugar phosphotransferase activity"/>
    <property type="evidence" value="ECO:0007669"/>
    <property type="project" value="InterPro"/>
</dbReference>
<dbReference type="InterPro" id="IPR007737">
    <property type="entry name" value="Mga_HTH"/>
</dbReference>
<evidence type="ECO:0000259" key="7">
    <source>
        <dbReference type="PROSITE" id="PS51099"/>
    </source>
</evidence>
<evidence type="ECO:0000256" key="3">
    <source>
        <dbReference type="ARBA" id="ARBA00023015"/>
    </source>
</evidence>
<dbReference type="PROSITE" id="PS51094">
    <property type="entry name" value="PTS_EIIA_TYPE_2"/>
    <property type="match status" value="1"/>
</dbReference>
<dbReference type="GO" id="GO:0009401">
    <property type="term" value="P:phosphoenolpyruvate-dependent sugar phosphotransferase system"/>
    <property type="evidence" value="ECO:0007669"/>
    <property type="project" value="InterPro"/>
</dbReference>
<evidence type="ECO:0000256" key="2">
    <source>
        <dbReference type="ARBA" id="ARBA00022737"/>
    </source>
</evidence>
<dbReference type="OrthoDB" id="3175596at2"/>
<evidence type="ECO:0000313" key="9">
    <source>
        <dbReference type="EMBL" id="SKA94108.1"/>
    </source>
</evidence>
<dbReference type="PROSITE" id="PS51099">
    <property type="entry name" value="PTS_EIIB_TYPE_2"/>
    <property type="match status" value="1"/>
</dbReference>
<dbReference type="Pfam" id="PF00874">
    <property type="entry name" value="PRD"/>
    <property type="match status" value="1"/>
</dbReference>
<dbReference type="InterPro" id="IPR002178">
    <property type="entry name" value="PTS_EIIA_type-2_dom"/>
</dbReference>
<dbReference type="PROSITE" id="PS51372">
    <property type="entry name" value="PRD_2"/>
    <property type="match status" value="2"/>
</dbReference>
<dbReference type="Gene3D" id="3.40.50.2300">
    <property type="match status" value="1"/>
</dbReference>
<dbReference type="InterPro" id="IPR016152">
    <property type="entry name" value="PTrfase/Anion_transptr"/>
</dbReference>
<keyword evidence="5" id="KW-0804">Transcription</keyword>
<dbReference type="PANTHER" id="PTHR30185:SF18">
    <property type="entry name" value="TRANSCRIPTIONAL REGULATOR MTLR"/>
    <property type="match status" value="1"/>
</dbReference>
<keyword evidence="4" id="KW-0010">Activator</keyword>
<evidence type="ECO:0000259" key="6">
    <source>
        <dbReference type="PROSITE" id="PS51094"/>
    </source>
</evidence>
<evidence type="ECO:0000259" key="8">
    <source>
        <dbReference type="PROSITE" id="PS51372"/>
    </source>
</evidence>
<dbReference type="Proteomes" id="UP000190105">
    <property type="component" value="Unassembled WGS sequence"/>
</dbReference>
<sequence length="682" mass="78626">MDNLTVRQRFILNNLIEKGPLSMKGLSQQIDVSERTILREISAINSFIKEYSLRISEFGGNIQLNGNADNIQRVKNLFEGIPLLWMLTQEQRQLLITAQLLLAKEPIKSAFFSYQFNVVEGTIIFYLDKIENFLKMKNLELVRKRGYGIEVLGSEWSKRNAFAELLYNYSSMGKLLSYLYEDESDYMIENFFNTVFNHELINKTKKIIKKINERGNILKDNDISYFSAFIHILLSIERTNSDMAIELPEYIIDNALSLKDGCLIRDIDEILKEEGIKLPKGELSYIAIHLYGDNNIYINDEYSKDGFEIEDLIHEIINIVNKKLNIDIKCDNQLMTGLKQHINPALYRLTLGLEIRNPVINEIREYYRELFEAVDYACRIVFSKYNISVPLNEVGYITMHVGAALERQKTLKSSLRILIICPNGIGTAKILCNKLKDKFPQIGEMDVCSLREMEERVKIGYDIVLSTVDINKKPISDITVISPFLPSSDVDKISSLIRGKLEENNVKHSVFSIYERSEAENEKDFSAADEMLKNFQLKYISKGSIEGVIAEISDFLYSSKFIKNKDKVESKIRKREEQGSVVVPDSHTALIHIRTDEIDSPFLGVFRLENFIEMRSIGVSTENVDTFLVMIARKNESDYILEILGKISIAMVEDKEFIKDLRFGDVKDIRKKLIEVINREEI</sequence>